<reference evidence="1" key="1">
    <citation type="journal article" date="2014" name="Nat. Commun.">
        <title>The tobacco genome sequence and its comparison with those of tomato and potato.</title>
        <authorList>
            <person name="Sierro N."/>
            <person name="Battey J.N."/>
            <person name="Ouadi S."/>
            <person name="Bakaher N."/>
            <person name="Bovet L."/>
            <person name="Willig A."/>
            <person name="Goepfert S."/>
            <person name="Peitsch M.C."/>
            <person name="Ivanov N.V."/>
        </authorList>
    </citation>
    <scope>NUCLEOTIDE SEQUENCE [LARGE SCALE GENOMIC DNA]</scope>
</reference>
<dbReference type="RefSeq" id="XP_075101605.1">
    <property type="nucleotide sequence ID" value="XM_075245504.1"/>
</dbReference>
<organism evidence="1 2">
    <name type="scientific">Nicotiana tabacum</name>
    <name type="common">Common tobacco</name>
    <dbReference type="NCBI Taxonomy" id="4097"/>
    <lineage>
        <taxon>Eukaryota</taxon>
        <taxon>Viridiplantae</taxon>
        <taxon>Streptophyta</taxon>
        <taxon>Embryophyta</taxon>
        <taxon>Tracheophyta</taxon>
        <taxon>Spermatophyta</taxon>
        <taxon>Magnoliopsida</taxon>
        <taxon>eudicotyledons</taxon>
        <taxon>Gunneridae</taxon>
        <taxon>Pentapetalae</taxon>
        <taxon>asterids</taxon>
        <taxon>lamiids</taxon>
        <taxon>Solanales</taxon>
        <taxon>Solanaceae</taxon>
        <taxon>Nicotianoideae</taxon>
        <taxon>Nicotianeae</taxon>
        <taxon>Nicotiana</taxon>
    </lineage>
</organism>
<accession>A0AC58TWL9</accession>
<keyword evidence="1" id="KW-1185">Reference proteome</keyword>
<reference evidence="2" key="2">
    <citation type="submission" date="2025-08" db="UniProtKB">
        <authorList>
            <consortium name="RefSeq"/>
        </authorList>
    </citation>
    <scope>IDENTIFICATION</scope>
    <source>
        <tissue evidence="2">Leaf</tissue>
    </source>
</reference>
<proteinExistence type="predicted"/>
<sequence>MSLFVKNKIRFIDGSCARKTYIADSFRFHQWERCNAIVQPWIMSSVAQELRKGIVYLSNTQKVWEAFKEHFDKVNAIKIYHMNTKISSLTQGISIISIYYSKLNDLWAEFESIIPYHGYDCARSRLFVEFLRQQKLMKFLMGLNDTYAPQRSQILMMNPTPALDQAYSMLIQENSQRMSGTSMLQSGILGSGPVEGTSSALAATNATNSRPKRNNNLYCDYCHMKGHKRENCYKLVGYLSNSRFDNRRRGGFENQNQMPTAHNVSMNDKGEMHFENLKKMATPIVPVFTAEQYQHILKLLSKEHEPTEIANMTGISNTFQGYWIIDSGASNHMDSSLNLLLNPKNVPNHQPNNVQLPNGNNTKITHTGSCSILPTQAIQNDLFSGMVKGIGRLTGGLYILNLFTHAATLSTSIPSTHIASSVQHHSDELWHQRLGHVPVAVLQKIPSIKDLVSKSTPNTCSICPLAKQPPKIDHMRTLGCLCYATKPNFNDKFTPKSIPAIFMGYSSTQKGYRLYDIEANLNYSPSIDFPDTTSPAHSPPQPTIQSSPDQSADLSALQSPAVPADTSNSVPTPSPIPPCNVALLRRSGRTSKPSIWLTDYVHPPLPSTSNYITYPIHHCVSHTYLHPHYQSFIASFSTDTEPSTFSQVSKDDRWVQAMKLEIKALEDNHTWEVVDLPTGKVPIVERFKARLVAKGYTQQESLDFHDTFSHVAKLTIVRAVIAIVALKHCPIFQIDVHNAFLNEDLDEEVYMTLPQGIGNDLEETNQAKASLQQNFKLKDLGELRYFLGIEFSRTKEGILMSQRKYALEMILETGLASSKPKDTPMEQNLKLTSVRFDKCTNTDNHDEALVDRGSYQRLVGTILYLTITKPDISYAVQCLSQFMHAPKRSHYEAALHVVRYVKKQLGLGFLMSSKSKEQIHAFCDSDWAPCPMSRKSVIEYYIRLGGSLISWKAKKQNIISRSSTEA</sequence>
<dbReference type="Proteomes" id="UP000790787">
    <property type="component" value="Chromosome 23"/>
</dbReference>
<name>A0AC58TWL9_TOBAC</name>
<gene>
    <name evidence="2" type="primary">LOC142177043</name>
</gene>
<evidence type="ECO:0000313" key="2">
    <source>
        <dbReference type="RefSeq" id="XP_075101605.1"/>
    </source>
</evidence>
<evidence type="ECO:0000313" key="1">
    <source>
        <dbReference type="Proteomes" id="UP000790787"/>
    </source>
</evidence>
<protein>
    <submittedName>
        <fullName evidence="2">Uncharacterized protein LOC142177043</fullName>
    </submittedName>
</protein>